<protein>
    <submittedName>
        <fullName evidence="2">Uncharacterized protein</fullName>
    </submittedName>
</protein>
<evidence type="ECO:0000256" key="1">
    <source>
        <dbReference type="SAM" id="SignalP"/>
    </source>
</evidence>
<evidence type="ECO:0000313" key="3">
    <source>
        <dbReference type="Proteomes" id="UP001218638"/>
    </source>
</evidence>
<gene>
    <name evidence="2" type="ORF">PXH66_00520</name>
</gene>
<feature type="signal peptide" evidence="1">
    <location>
        <begin position="1"/>
        <end position="23"/>
    </location>
</feature>
<feature type="chain" id="PRO_5042050762" evidence="1">
    <location>
        <begin position="24"/>
        <end position="149"/>
    </location>
</feature>
<dbReference type="EMBL" id="CP119075">
    <property type="protein sequence ID" value="WED65330.1"/>
    <property type="molecule type" value="Genomic_DNA"/>
</dbReference>
<dbReference type="Proteomes" id="UP001218638">
    <property type="component" value="Chromosome"/>
</dbReference>
<dbReference type="AlphaFoldDB" id="A0AAF0CP30"/>
<keyword evidence="3" id="KW-1185">Reference proteome</keyword>
<keyword evidence="1" id="KW-0732">Signal</keyword>
<dbReference type="RefSeq" id="WP_330929277.1">
    <property type="nucleotide sequence ID" value="NZ_CP119075.1"/>
</dbReference>
<evidence type="ECO:0000313" key="2">
    <source>
        <dbReference type="EMBL" id="WED65330.1"/>
    </source>
</evidence>
<organism evidence="2 3">
    <name type="scientific">Synoicihabitans lomoniglobus</name>
    <dbReference type="NCBI Taxonomy" id="2909285"/>
    <lineage>
        <taxon>Bacteria</taxon>
        <taxon>Pseudomonadati</taxon>
        <taxon>Verrucomicrobiota</taxon>
        <taxon>Opitutia</taxon>
        <taxon>Opitutales</taxon>
        <taxon>Opitutaceae</taxon>
        <taxon>Synoicihabitans</taxon>
    </lineage>
</organism>
<name>A0AAF0CP30_9BACT</name>
<proteinExistence type="predicted"/>
<dbReference type="KEGG" id="slom:PXH66_00520"/>
<accession>A0AAF0CP30</accession>
<sequence length="149" mass="15896">MRIVIRLSLLCALLLGLSTPALAADGDTVSLRAILVSASREPGKTDRSLSAYESTLRRILRFESFQQLGSGRARVAKPGEGKINLGQGHQLTVSTEASQGDRVRVQLEWTGGGHSLMRTGLVLRPGVPAVLGGPSRNDHEVYAVIVIAE</sequence>
<reference evidence="2" key="1">
    <citation type="submission" date="2023-03" db="EMBL/GenBank/DDBJ databases">
        <title>Lomoglobus Profundus gen. nov., sp. nov., a novel member of the phylum Verrucomicrobia, isolated from deep-marine sediment of South China Sea.</title>
        <authorList>
            <person name="Ahmad T."/>
            <person name="Ishaq S.E."/>
            <person name="Wang F."/>
        </authorList>
    </citation>
    <scope>NUCLEOTIDE SEQUENCE</scope>
    <source>
        <strain evidence="2">LMO-M01</strain>
    </source>
</reference>